<keyword evidence="6" id="KW-0966">Cell projection</keyword>
<dbReference type="OrthoDB" id="9758307at2"/>
<name>A0A1I4P7I1_9BACI</name>
<dbReference type="InterPro" id="IPR001029">
    <property type="entry name" value="Flagellin_N"/>
</dbReference>
<dbReference type="AlphaFoldDB" id="A0A1I4P7I1"/>
<dbReference type="RefSeq" id="WP_091484904.1">
    <property type="nucleotide sequence ID" value="NZ_FOTR01000010.1"/>
</dbReference>
<feature type="domain" description="Flagellin C-terminal" evidence="5">
    <location>
        <begin position="215"/>
        <end position="297"/>
    </location>
</feature>
<dbReference type="STRING" id="334253.SAMN04487943_110121"/>
<dbReference type="NCBIfam" id="TIGR02550">
    <property type="entry name" value="flagell_flgL"/>
    <property type="match status" value="1"/>
</dbReference>
<keyword evidence="6" id="KW-0282">Flagellum</keyword>
<dbReference type="Gene3D" id="1.20.1330.10">
    <property type="entry name" value="f41 fragment of flagellin, N-terminal domain"/>
    <property type="match status" value="1"/>
</dbReference>
<dbReference type="SUPFAM" id="SSF64518">
    <property type="entry name" value="Phase 1 flagellin"/>
    <property type="match status" value="1"/>
</dbReference>
<keyword evidence="7" id="KW-1185">Reference proteome</keyword>
<dbReference type="Pfam" id="PF00700">
    <property type="entry name" value="Flagellin_C"/>
    <property type="match status" value="1"/>
</dbReference>
<dbReference type="PANTHER" id="PTHR42792:SF1">
    <property type="entry name" value="FLAGELLAR HOOK-ASSOCIATED PROTEIN 3"/>
    <property type="match status" value="1"/>
</dbReference>
<comment type="subcellular location">
    <subcellularLocation>
        <location evidence="1">Bacterial flagellum</location>
    </subcellularLocation>
</comment>
<dbReference type="GO" id="GO:0005198">
    <property type="term" value="F:structural molecule activity"/>
    <property type="evidence" value="ECO:0007669"/>
    <property type="project" value="InterPro"/>
</dbReference>
<gene>
    <name evidence="6" type="ORF">SAMN04487943_110121</name>
</gene>
<keyword evidence="3" id="KW-0975">Bacterial flagellum</keyword>
<evidence type="ECO:0000259" key="4">
    <source>
        <dbReference type="Pfam" id="PF00669"/>
    </source>
</evidence>
<dbReference type="GO" id="GO:0009424">
    <property type="term" value="C:bacterial-type flagellum hook"/>
    <property type="evidence" value="ECO:0007669"/>
    <property type="project" value="InterPro"/>
</dbReference>
<evidence type="ECO:0000256" key="1">
    <source>
        <dbReference type="ARBA" id="ARBA00004365"/>
    </source>
</evidence>
<accession>A0A1I4P7I1</accession>
<dbReference type="EMBL" id="FOTR01000010">
    <property type="protein sequence ID" value="SFM23758.1"/>
    <property type="molecule type" value="Genomic_DNA"/>
</dbReference>
<sequence>MRVTQGMLTNNMLRNLSSSYDSLGKYMEQLSTGKKINRPSDDPVVAMKGMNYRTQVTNSEQFERNIGEVHNWMDNSDDALDKTQKALERLRELAVQGANGTYEEGQRGNMAAEVDQLKEHILDIANTEVNNKYIFNGTNTTGVDGDKPFDIDADGNFQNAINNQDVNIEVSEGTKLRVNVRPDDVFNEELFTDLSNFAEELRTGTDDDAISAYIGEIDDHINNNVDTRADLGARQNRIDLIENRVLEQGVSAKDMMSKNEDADIEKVIMNLTSQESIHRAALSAGSRIIQPTLLDFLR</sequence>
<dbReference type="InterPro" id="IPR013384">
    <property type="entry name" value="Flagell_FlgL"/>
</dbReference>
<reference evidence="7" key="1">
    <citation type="submission" date="2016-10" db="EMBL/GenBank/DDBJ databases">
        <authorList>
            <person name="Varghese N."/>
            <person name="Submissions S."/>
        </authorList>
    </citation>
    <scope>NUCLEOTIDE SEQUENCE [LARGE SCALE GENOMIC DNA]</scope>
    <source>
        <strain evidence="7">CGMCC 1.4250</strain>
    </source>
</reference>
<dbReference type="Pfam" id="PF00669">
    <property type="entry name" value="Flagellin_N"/>
    <property type="match status" value="1"/>
</dbReference>
<evidence type="ECO:0000313" key="7">
    <source>
        <dbReference type="Proteomes" id="UP000198565"/>
    </source>
</evidence>
<evidence type="ECO:0000256" key="2">
    <source>
        <dbReference type="ARBA" id="ARBA00005709"/>
    </source>
</evidence>
<organism evidence="6 7">
    <name type="scientific">Gracilibacillus orientalis</name>
    <dbReference type="NCBI Taxonomy" id="334253"/>
    <lineage>
        <taxon>Bacteria</taxon>
        <taxon>Bacillati</taxon>
        <taxon>Bacillota</taxon>
        <taxon>Bacilli</taxon>
        <taxon>Bacillales</taxon>
        <taxon>Bacillaceae</taxon>
        <taxon>Gracilibacillus</taxon>
    </lineage>
</organism>
<comment type="similarity">
    <text evidence="2">Belongs to the bacterial flagellin family.</text>
</comment>
<dbReference type="PANTHER" id="PTHR42792">
    <property type="entry name" value="FLAGELLIN"/>
    <property type="match status" value="1"/>
</dbReference>
<dbReference type="InterPro" id="IPR001492">
    <property type="entry name" value="Flagellin"/>
</dbReference>
<proteinExistence type="inferred from homology"/>
<dbReference type="InterPro" id="IPR046358">
    <property type="entry name" value="Flagellin_C"/>
</dbReference>
<dbReference type="Proteomes" id="UP000198565">
    <property type="component" value="Unassembled WGS sequence"/>
</dbReference>
<evidence type="ECO:0000313" key="6">
    <source>
        <dbReference type="EMBL" id="SFM23758.1"/>
    </source>
</evidence>
<protein>
    <submittedName>
        <fullName evidence="6">Flagellar hook-associated protein 3 FlgL</fullName>
    </submittedName>
</protein>
<keyword evidence="6" id="KW-0969">Cilium</keyword>
<evidence type="ECO:0000256" key="3">
    <source>
        <dbReference type="ARBA" id="ARBA00023143"/>
    </source>
</evidence>
<dbReference type="GO" id="GO:0071973">
    <property type="term" value="P:bacterial-type flagellum-dependent cell motility"/>
    <property type="evidence" value="ECO:0007669"/>
    <property type="project" value="InterPro"/>
</dbReference>
<feature type="domain" description="Flagellin N-terminal" evidence="4">
    <location>
        <begin position="7"/>
        <end position="140"/>
    </location>
</feature>
<evidence type="ECO:0000259" key="5">
    <source>
        <dbReference type="Pfam" id="PF00700"/>
    </source>
</evidence>